<dbReference type="GO" id="GO:0016787">
    <property type="term" value="F:hydrolase activity"/>
    <property type="evidence" value="ECO:0007669"/>
    <property type="project" value="UniProtKB-KW"/>
</dbReference>
<proteinExistence type="inferred from homology"/>
<dbReference type="RefSeq" id="WP_237361546.1">
    <property type="nucleotide sequence ID" value="NZ_CAKLDM010000002.1"/>
</dbReference>
<dbReference type="SUPFAM" id="SSF56235">
    <property type="entry name" value="N-terminal nucleophile aminohydrolases (Ntn hydrolases)"/>
    <property type="match status" value="1"/>
</dbReference>
<dbReference type="CDD" id="cd03747">
    <property type="entry name" value="Ntn_PGA_like"/>
    <property type="match status" value="1"/>
</dbReference>
<reference evidence="4" key="1">
    <citation type="submission" date="2021-11" db="EMBL/GenBank/DDBJ databases">
        <authorList>
            <person name="Rodrigo-Torres L."/>
            <person name="Arahal R. D."/>
            <person name="Lucena T."/>
        </authorList>
    </citation>
    <scope>NUCLEOTIDE SEQUENCE</scope>
    <source>
        <strain evidence="4">CECT 7928</strain>
    </source>
</reference>
<dbReference type="InterPro" id="IPR023343">
    <property type="entry name" value="Penicillin_amidase_dom1"/>
</dbReference>
<comment type="similarity">
    <text evidence="1">Belongs to the peptidase S45 family.</text>
</comment>
<dbReference type="Gene3D" id="3.60.20.10">
    <property type="entry name" value="Glutamine Phosphoribosylpyrophosphate, subunit 1, domain 1"/>
    <property type="match status" value="1"/>
</dbReference>
<dbReference type="InterPro" id="IPR002692">
    <property type="entry name" value="S45"/>
</dbReference>
<evidence type="ECO:0000256" key="2">
    <source>
        <dbReference type="ARBA" id="ARBA00022801"/>
    </source>
</evidence>
<dbReference type="InterPro" id="IPR014395">
    <property type="entry name" value="Pen/GL7ACA/AHL_acylase"/>
</dbReference>
<dbReference type="PIRSF" id="PIRSF001227">
    <property type="entry name" value="Pen_acylase"/>
    <property type="match status" value="1"/>
</dbReference>
<evidence type="ECO:0000313" key="4">
    <source>
        <dbReference type="EMBL" id="CAH0539557.1"/>
    </source>
</evidence>
<dbReference type="EMBL" id="CAKLDM010000002">
    <property type="protein sequence ID" value="CAH0539557.1"/>
    <property type="molecule type" value="Genomic_DNA"/>
</dbReference>
<comment type="caution">
    <text evidence="4">The sequence shown here is derived from an EMBL/GenBank/DDBJ whole genome shotgun (WGS) entry which is preliminary data.</text>
</comment>
<dbReference type="PANTHER" id="PTHR34218:SF5">
    <property type="entry name" value="PENICILLIN ACYLASE FAMILY PROTEIN"/>
    <property type="match status" value="1"/>
</dbReference>
<keyword evidence="2 4" id="KW-0378">Hydrolase</keyword>
<dbReference type="PANTHER" id="PTHR34218">
    <property type="entry name" value="PEPTIDASE S45 PENICILLIN AMIDASE"/>
    <property type="match status" value="1"/>
</dbReference>
<dbReference type="Proteomes" id="UP000838748">
    <property type="component" value="Unassembled WGS sequence"/>
</dbReference>
<name>A0ABM9A4D6_9VIBR</name>
<keyword evidence="5" id="KW-1185">Reference proteome</keyword>
<evidence type="ECO:0000256" key="1">
    <source>
        <dbReference type="ARBA" id="ARBA00006586"/>
    </source>
</evidence>
<dbReference type="Gene3D" id="2.30.120.10">
    <property type="match status" value="1"/>
</dbReference>
<dbReference type="Gene3D" id="1.10.1400.10">
    <property type="match status" value="1"/>
</dbReference>
<gene>
    <name evidence="4" type="primary">quiP</name>
    <name evidence="4" type="ORF">VMF7928_02242</name>
</gene>
<dbReference type="InterPro" id="IPR043146">
    <property type="entry name" value="Penicillin_amidase_N_B-knob"/>
</dbReference>
<evidence type="ECO:0000256" key="3">
    <source>
        <dbReference type="ARBA" id="ARBA00023145"/>
    </source>
</evidence>
<dbReference type="InterPro" id="IPR029055">
    <property type="entry name" value="Ntn_hydrolases_N"/>
</dbReference>
<dbReference type="Pfam" id="PF01804">
    <property type="entry name" value="Penicil_amidase"/>
    <property type="match status" value="1"/>
</dbReference>
<dbReference type="Gene3D" id="1.10.439.10">
    <property type="entry name" value="Penicillin Amidohydrolase, domain 1"/>
    <property type="match status" value="1"/>
</dbReference>
<dbReference type="InterPro" id="IPR043147">
    <property type="entry name" value="Penicillin_amidase_A-knob"/>
</dbReference>
<dbReference type="EC" id="3.5.1.97" evidence="4"/>
<evidence type="ECO:0000313" key="5">
    <source>
        <dbReference type="Proteomes" id="UP000838748"/>
    </source>
</evidence>
<organism evidence="4 5">
    <name type="scientific">Vibrio marisflavi CECT 7928</name>
    <dbReference type="NCBI Taxonomy" id="634439"/>
    <lineage>
        <taxon>Bacteria</taxon>
        <taxon>Pseudomonadati</taxon>
        <taxon>Pseudomonadota</taxon>
        <taxon>Gammaproteobacteria</taxon>
        <taxon>Vibrionales</taxon>
        <taxon>Vibrionaceae</taxon>
        <taxon>Vibrio</taxon>
    </lineage>
</organism>
<protein>
    <submittedName>
        <fullName evidence="4">Acyl-homoserine lactone acylase QuiP</fullName>
        <ecNumber evidence="4">3.5.1.97</ecNumber>
    </submittedName>
</protein>
<keyword evidence="3" id="KW-0865">Zymogen</keyword>
<sequence length="820" mass="92029">MKKAIRIAGLGLLFLVLVALAGWAYLHYLLPTKNGVVETNAVKAQADIVTDKWGIPHIEAKNAHDAYFALGFSMAQDRLFQMDLQRRVSQGELSEILGESTVKVDKMFRTLLIKQQAEKYLAEQGNSNSKALSYLDAFLQGINYFIANEKLPIEYTILNVKPKPFTRVDSIASMGYVAYTFAQGIKRDSLYSRLLPKLGEKGMKVLYPEYLEENHTTIMQPNVTKNSGDISERKLASVEKNLALLQDSWQRVFVKANEIVPAITGSNSWVIAPSRSESGSALLANDPHVGVSNPGTWYEAQLSYPGYNNYGYHLPLMPFPLLGQTNNKSWALTMFENDDMDLYAETFDSNNPDLVKYKGKWAKVKVYQESIKVKDEKPQPLTIRVTPHGPIISDFIKGYTGKPVSLYWTYLDTENPVLDVLYGMSYSKNIEQFRQAISKLAAPGLNISYIDRQGNIAWWAAAKLVVRSAGVTGKEILDGSSGNDEIEGYLPFSSNPHLVNPSSGIIVTANNLPTAEPTPPLDLIPGYYAPSDRAARINQMLSKKDKWSLEQLKTVQTDMMVTEARKMSRFIVNVLQHQQQRLSPAEVHALKELNDWDGEYTIHAVGPTVFEFTTYHLLKDLLANKLDPEEFRRYMNLSDHWNFLKAYLKPGGSFAAGNNEFFDTSKNEAILQSFKAAISEIVAKQGSNIEKWRWGKVHWVEFAHPLGKVKPLNLLFNLGPYPAPSGYPAINKFKSRKGNHDYRAISIPSTRRLVSFAANEPSWSILPTGNSGNAMSKHYADQTEMFLNNRYRKILKTKEQIDKNSEAILKILPVGSAEGG</sequence>
<accession>A0ABM9A4D6</accession>